<dbReference type="Proteomes" id="UP000565468">
    <property type="component" value="Unassembled WGS sequence"/>
</dbReference>
<proteinExistence type="predicted"/>
<reference evidence="1 2" key="1">
    <citation type="submission" date="2020-04" db="EMBL/GenBank/DDBJ databases">
        <title>Paenibacillus algicola sp. nov., a novel marine bacterium producing alginate lyase.</title>
        <authorList>
            <person name="Huang H."/>
        </authorList>
    </citation>
    <scope>NUCLEOTIDE SEQUENCE [LARGE SCALE GENOMIC DNA]</scope>
    <source>
        <strain evidence="1 2">L7-75</strain>
    </source>
</reference>
<protein>
    <submittedName>
        <fullName evidence="1">Uncharacterized protein</fullName>
    </submittedName>
</protein>
<keyword evidence="2" id="KW-1185">Reference proteome</keyword>
<evidence type="ECO:0000313" key="1">
    <source>
        <dbReference type="EMBL" id="NMO97454.1"/>
    </source>
</evidence>
<organism evidence="1 2">
    <name type="scientific">Paenibacillus lemnae</name>
    <dbReference type="NCBI Taxonomy" id="1330551"/>
    <lineage>
        <taxon>Bacteria</taxon>
        <taxon>Bacillati</taxon>
        <taxon>Bacillota</taxon>
        <taxon>Bacilli</taxon>
        <taxon>Bacillales</taxon>
        <taxon>Paenibacillaceae</taxon>
        <taxon>Paenibacillus</taxon>
    </lineage>
</organism>
<sequence>MPTADELIYEAEIEKMDKRARAAGFLTLCPGEVYTCQLHRTTHVFIMLVGEKWSAWRETWKEGKRHSNAQKTIVENVPFEIAIQKAKGYSQFISKKRG</sequence>
<dbReference type="AlphaFoldDB" id="A0A848MDF2"/>
<accession>A0A848MDF2</accession>
<dbReference type="RefSeq" id="WP_169506240.1">
    <property type="nucleotide sequence ID" value="NZ_JABBPN010000018.1"/>
</dbReference>
<name>A0A848MDF2_PAELE</name>
<gene>
    <name evidence="1" type="ORF">HII30_16940</name>
</gene>
<comment type="caution">
    <text evidence="1">The sequence shown here is derived from an EMBL/GenBank/DDBJ whole genome shotgun (WGS) entry which is preliminary data.</text>
</comment>
<evidence type="ECO:0000313" key="2">
    <source>
        <dbReference type="Proteomes" id="UP000565468"/>
    </source>
</evidence>
<dbReference type="EMBL" id="JABBPN010000018">
    <property type="protein sequence ID" value="NMO97454.1"/>
    <property type="molecule type" value="Genomic_DNA"/>
</dbReference>